<dbReference type="Gene3D" id="1.20.1560.10">
    <property type="entry name" value="ABC transporter type 1, transmembrane domain"/>
    <property type="match status" value="1"/>
</dbReference>
<evidence type="ECO:0000313" key="4">
    <source>
        <dbReference type="EMBL" id="KAI5423913.1"/>
    </source>
</evidence>
<dbReference type="InterPro" id="IPR036640">
    <property type="entry name" value="ABC1_TM_sf"/>
</dbReference>
<dbReference type="AlphaFoldDB" id="A0A9D4XMB3"/>
<keyword evidence="1" id="KW-0812">Transmembrane</keyword>
<keyword evidence="2" id="KW-1133">Transmembrane helix</keyword>
<accession>A0A9D4XMB3</accession>
<evidence type="ECO:0000256" key="1">
    <source>
        <dbReference type="ARBA" id="ARBA00022692"/>
    </source>
</evidence>
<dbReference type="GO" id="GO:0005524">
    <property type="term" value="F:ATP binding"/>
    <property type="evidence" value="ECO:0007669"/>
    <property type="project" value="InterPro"/>
</dbReference>
<name>A0A9D4XMB3_PEA</name>
<keyword evidence="3" id="KW-0472">Membrane</keyword>
<comment type="caution">
    <text evidence="4">The sequence shown here is derived from an EMBL/GenBank/DDBJ whole genome shotgun (WGS) entry which is preliminary data.</text>
</comment>
<dbReference type="Gramene" id="Psat03G0021800-T1">
    <property type="protein sequence ID" value="KAI5423913.1"/>
    <property type="gene ID" value="KIW84_030218"/>
</dbReference>
<dbReference type="GO" id="GO:0016020">
    <property type="term" value="C:membrane"/>
    <property type="evidence" value="ECO:0007669"/>
    <property type="project" value="InterPro"/>
</dbReference>
<dbReference type="Proteomes" id="UP001058974">
    <property type="component" value="Chromosome 3"/>
</dbReference>
<sequence>MDADSNINDKTKSNNAEEVEQAYNRRYWNAKYEATVLSALATFRILQEPIYNLLELISIISQTKVSVDRIQEFLQEEDQNQFMNKHVSKTSRIVIEVKPGELPKEEDQNQVMNKDVSKTSRIAIEVKPGELPKLCRKP</sequence>
<keyword evidence="5" id="KW-1185">Reference proteome</keyword>
<evidence type="ECO:0000256" key="2">
    <source>
        <dbReference type="ARBA" id="ARBA00022989"/>
    </source>
</evidence>
<organism evidence="4 5">
    <name type="scientific">Pisum sativum</name>
    <name type="common">Garden pea</name>
    <name type="synonym">Lathyrus oleraceus</name>
    <dbReference type="NCBI Taxonomy" id="3888"/>
    <lineage>
        <taxon>Eukaryota</taxon>
        <taxon>Viridiplantae</taxon>
        <taxon>Streptophyta</taxon>
        <taxon>Embryophyta</taxon>
        <taxon>Tracheophyta</taxon>
        <taxon>Spermatophyta</taxon>
        <taxon>Magnoliopsida</taxon>
        <taxon>eudicotyledons</taxon>
        <taxon>Gunneridae</taxon>
        <taxon>Pentapetalae</taxon>
        <taxon>rosids</taxon>
        <taxon>fabids</taxon>
        <taxon>Fabales</taxon>
        <taxon>Fabaceae</taxon>
        <taxon>Papilionoideae</taxon>
        <taxon>50 kb inversion clade</taxon>
        <taxon>NPAAA clade</taxon>
        <taxon>Hologalegina</taxon>
        <taxon>IRL clade</taxon>
        <taxon>Fabeae</taxon>
        <taxon>Lathyrus</taxon>
    </lineage>
</organism>
<gene>
    <name evidence="4" type="ORF">KIW84_030218</name>
</gene>
<evidence type="ECO:0000256" key="3">
    <source>
        <dbReference type="ARBA" id="ARBA00023136"/>
    </source>
</evidence>
<reference evidence="4 5" key="1">
    <citation type="journal article" date="2022" name="Nat. Genet.">
        <title>Improved pea reference genome and pan-genome highlight genomic features and evolutionary characteristics.</title>
        <authorList>
            <person name="Yang T."/>
            <person name="Liu R."/>
            <person name="Luo Y."/>
            <person name="Hu S."/>
            <person name="Wang D."/>
            <person name="Wang C."/>
            <person name="Pandey M.K."/>
            <person name="Ge S."/>
            <person name="Xu Q."/>
            <person name="Li N."/>
            <person name="Li G."/>
            <person name="Huang Y."/>
            <person name="Saxena R.K."/>
            <person name="Ji Y."/>
            <person name="Li M."/>
            <person name="Yan X."/>
            <person name="He Y."/>
            <person name="Liu Y."/>
            <person name="Wang X."/>
            <person name="Xiang C."/>
            <person name="Varshney R.K."/>
            <person name="Ding H."/>
            <person name="Gao S."/>
            <person name="Zong X."/>
        </authorList>
    </citation>
    <scope>NUCLEOTIDE SEQUENCE [LARGE SCALE GENOMIC DNA]</scope>
    <source>
        <strain evidence="4 5">cv. Zhongwan 6</strain>
    </source>
</reference>
<proteinExistence type="predicted"/>
<protein>
    <submittedName>
        <fullName evidence="4">Uncharacterized protein</fullName>
    </submittedName>
</protein>
<dbReference type="EMBL" id="JAMSHJ010000003">
    <property type="protein sequence ID" value="KAI5423913.1"/>
    <property type="molecule type" value="Genomic_DNA"/>
</dbReference>
<evidence type="ECO:0000313" key="5">
    <source>
        <dbReference type="Proteomes" id="UP001058974"/>
    </source>
</evidence>